<dbReference type="EMBL" id="CAXDID020000114">
    <property type="protein sequence ID" value="CAL6030139.1"/>
    <property type="molecule type" value="Genomic_DNA"/>
</dbReference>
<keyword evidence="1 3" id="KW-0853">WD repeat</keyword>
<dbReference type="PANTHER" id="PTHR22847:SF637">
    <property type="entry name" value="WD REPEAT DOMAIN 5B"/>
    <property type="match status" value="1"/>
</dbReference>
<dbReference type="EMBL" id="CATOUU010000248">
    <property type="protein sequence ID" value="CAI9922348.1"/>
    <property type="molecule type" value="Genomic_DNA"/>
</dbReference>
<dbReference type="EMBL" id="CAXDID020000024">
    <property type="protein sequence ID" value="CAL5989950.1"/>
    <property type="molecule type" value="Genomic_DNA"/>
</dbReference>
<dbReference type="InterPro" id="IPR001680">
    <property type="entry name" value="WD40_rpt"/>
</dbReference>
<dbReference type="AlphaFoldDB" id="A0AA86TUQ5"/>
<evidence type="ECO:0000256" key="1">
    <source>
        <dbReference type="ARBA" id="ARBA00022574"/>
    </source>
</evidence>
<dbReference type="Gene3D" id="2.130.10.10">
    <property type="entry name" value="YVTN repeat-like/Quinoprotein amine dehydrogenase"/>
    <property type="match status" value="3"/>
</dbReference>
<gene>
    <name evidence="5" type="ORF">HINF_LOCUS11110</name>
    <name evidence="6" type="ORF">HINF_LOCUS33016</name>
    <name evidence="4" type="ORF">HINF_LOCUS9993</name>
</gene>
<feature type="repeat" description="WD" evidence="3">
    <location>
        <begin position="59"/>
        <end position="91"/>
    </location>
</feature>
<comment type="caution">
    <text evidence="4">The sequence shown here is derived from an EMBL/GenBank/DDBJ whole genome shotgun (WGS) entry which is preliminary data.</text>
</comment>
<evidence type="ECO:0000313" key="5">
    <source>
        <dbReference type="EMBL" id="CAL5989950.1"/>
    </source>
</evidence>
<dbReference type="Proteomes" id="UP001642409">
    <property type="component" value="Unassembled WGS sequence"/>
</dbReference>
<evidence type="ECO:0000256" key="3">
    <source>
        <dbReference type="PROSITE-ProRule" id="PRU00221"/>
    </source>
</evidence>
<evidence type="ECO:0000313" key="6">
    <source>
        <dbReference type="EMBL" id="CAL6030139.1"/>
    </source>
</evidence>
<dbReference type="GO" id="GO:1990234">
    <property type="term" value="C:transferase complex"/>
    <property type="evidence" value="ECO:0007669"/>
    <property type="project" value="UniProtKB-ARBA"/>
</dbReference>
<keyword evidence="7" id="KW-1185">Reference proteome</keyword>
<dbReference type="InterPro" id="IPR015943">
    <property type="entry name" value="WD40/YVTN_repeat-like_dom_sf"/>
</dbReference>
<accession>A0AA86TUQ5</accession>
<dbReference type="InterPro" id="IPR036322">
    <property type="entry name" value="WD40_repeat_dom_sf"/>
</dbReference>
<dbReference type="SMART" id="SM00320">
    <property type="entry name" value="WD40"/>
    <property type="match status" value="3"/>
</dbReference>
<proteinExistence type="predicted"/>
<reference evidence="5 7" key="2">
    <citation type="submission" date="2024-07" db="EMBL/GenBank/DDBJ databases">
        <authorList>
            <person name="Akdeniz Z."/>
        </authorList>
    </citation>
    <scope>NUCLEOTIDE SEQUENCE [LARGE SCALE GENOMIC DNA]</scope>
</reference>
<dbReference type="PANTHER" id="PTHR22847">
    <property type="entry name" value="WD40 REPEAT PROTEIN"/>
    <property type="match status" value="1"/>
</dbReference>
<name>A0AA86TUQ5_9EUKA</name>
<dbReference type="Pfam" id="PF00400">
    <property type="entry name" value="WD40"/>
    <property type="match status" value="1"/>
</dbReference>
<dbReference type="PROSITE" id="PS50294">
    <property type="entry name" value="WD_REPEATS_REGION"/>
    <property type="match status" value="1"/>
</dbReference>
<reference evidence="4" key="1">
    <citation type="submission" date="2023-06" db="EMBL/GenBank/DDBJ databases">
        <authorList>
            <person name="Kurt Z."/>
        </authorList>
    </citation>
    <scope>NUCLEOTIDE SEQUENCE</scope>
</reference>
<sequence length="1242" mass="140402">MDFEYKQSLYFRKLGPEKIDITAYVYAPDKNMIFGGLSNGTIIAWDLCISIPVARVCVVAAHGGPISVLHYNQRTGYLISGGMDHMISIWDPILSDLVDVSGVEKLKPDPLFAGDRFYIKHGGTVQSPVLPDDSASSSQRKSVLIQQFAEAGRMICGIVEVPRGFVALSQDGSAILFVLNPDLNLKYQQFSVQDKIYLGYEQTDVQRQMEVMALSQTDKQIYGQTTSEKQTEIKTVRGRELQTQGQATLSAKIYPSSGVVNKDDGNLFIGDSYGEIHIVDASTDSLKYKNKLGKVHRLGISQLCYLERENTLISASTDGVCRGLVGATGQVNFTFYNQRAVQYRAISFAQRSLGSDEGFKQKTTEELQAEATTLENAKMDSLNDLNMKIRSEQLVILLDAENYITVIEANHGQVLLDQPFADIVPNLGIIQQDLEKYNIDTAFPIVCDFRSSKNASMYAVQKQNTSTSDEYKMLKQNYQRKQGEIVIQHPFMSLYEDQQVVGLFQFDQAGQQNICFVRGYCLSLYGIKQKDKQSSKKVERPVRLMGLLLVSIQQKNYQNDKIIVPRAESEPGDVQNALMQDYSMFQNSSQARSKSPFRQFMNKYRLKQVQLKRINQPINKLGALTPYLPDDLDAIESFIKNNMQEGELPEFHSPDRKGIQEQVTQMSVPFYVIMATEDNVINNFDPRVIRRPYHVYQVDFNVLMNAIQVDYANITNIVGNYKKIVTTQSLTNIQTAESFIKKRQLPKVQPILSTDNVFSRLAKPKTKSVHMDVKKETEYKFYHTQGTGYDNQHDLGLNDQDITYNITEDPSSLKNDVNKMNLEVKKVSELPDSICFDLMVDTNSQFKRDLLVFGHEDGSITFQDLLSGQLLRCFGGHSLGISQIVHAQTTAGWQVISWTPDGKFLSLQIPRGSTLRVQYLSHSIFKGEQIQNVAAGSQYLLIGSQTGKVWVSALPLQYQLKTFEIFDMARFFQFKKLSGKPDIHSMVIEEGNLFLLSESGMLLVFFNINSDIDQWAEQFTRGGQISLKYSQSKLKYKDYLQSLNGTFTVLPDLMIQLTTEKEIISTFMIASPMQRGGQILKELKDGKVNKNIISEMLEEEISARVIAEQKLLEEKAHKLKFEMTQSKHLKPRSNITVESVTQDKREVQIDEQKLRQIGNQQFIYVSTNTKLVKIFKLSGEVLQIDRFDSMVTSLVSINRGPIGERILSQLAEIGGNEEFLSKYWVGMADGTIGQGDVKGILE</sequence>
<dbReference type="SUPFAM" id="SSF50978">
    <property type="entry name" value="WD40 repeat-like"/>
    <property type="match status" value="2"/>
</dbReference>
<keyword evidence="2" id="KW-0677">Repeat</keyword>
<evidence type="ECO:0000313" key="7">
    <source>
        <dbReference type="Proteomes" id="UP001642409"/>
    </source>
</evidence>
<organism evidence="4">
    <name type="scientific">Hexamita inflata</name>
    <dbReference type="NCBI Taxonomy" id="28002"/>
    <lineage>
        <taxon>Eukaryota</taxon>
        <taxon>Metamonada</taxon>
        <taxon>Diplomonadida</taxon>
        <taxon>Hexamitidae</taxon>
        <taxon>Hexamitinae</taxon>
        <taxon>Hexamita</taxon>
    </lineage>
</organism>
<evidence type="ECO:0000256" key="2">
    <source>
        <dbReference type="ARBA" id="ARBA00022737"/>
    </source>
</evidence>
<dbReference type="PROSITE" id="PS50082">
    <property type="entry name" value="WD_REPEATS_2"/>
    <property type="match status" value="1"/>
</dbReference>
<evidence type="ECO:0000313" key="4">
    <source>
        <dbReference type="EMBL" id="CAI9922348.1"/>
    </source>
</evidence>
<protein>
    <submittedName>
        <fullName evidence="4">WD40 repeat protein</fullName>
    </submittedName>
    <submittedName>
        <fullName evidence="5">WD40_repeat protein</fullName>
    </submittedName>
</protein>